<feature type="domain" description="DUF306" evidence="1">
    <location>
        <begin position="4"/>
        <end position="106"/>
    </location>
</feature>
<keyword evidence="3" id="KW-1185">Reference proteome</keyword>
<reference evidence="2 3" key="1">
    <citation type="submission" date="2019-07" db="EMBL/GenBank/DDBJ databases">
        <title>Whole genome shotgun sequence of Terrabacter aerolatus NBRC 106305.</title>
        <authorList>
            <person name="Hosoyama A."/>
            <person name="Uohara A."/>
            <person name="Ohji S."/>
            <person name="Ichikawa N."/>
        </authorList>
    </citation>
    <scope>NUCLEOTIDE SEQUENCE [LARGE SCALE GENOMIC DNA]</scope>
    <source>
        <strain evidence="2 3">NBRC 106305</strain>
    </source>
</reference>
<gene>
    <name evidence="2" type="ORF">TAE01_14380</name>
</gene>
<dbReference type="InterPro" id="IPR005184">
    <property type="entry name" value="DUF306_Meta_HslJ"/>
</dbReference>
<dbReference type="RefSeq" id="WP_147064857.1">
    <property type="nucleotide sequence ID" value="NZ_BAAARO010000002.1"/>
</dbReference>
<dbReference type="PANTHER" id="PTHR35535">
    <property type="entry name" value="HEAT SHOCK PROTEIN HSLJ"/>
    <property type="match status" value="1"/>
</dbReference>
<accession>A0A512CZJ0</accession>
<dbReference type="InterPro" id="IPR038670">
    <property type="entry name" value="HslJ-like_sf"/>
</dbReference>
<dbReference type="PANTHER" id="PTHR35535:SF1">
    <property type="entry name" value="HEAT SHOCK PROTEIN HSLJ"/>
    <property type="match status" value="1"/>
</dbReference>
<dbReference type="Proteomes" id="UP000321534">
    <property type="component" value="Unassembled WGS sequence"/>
</dbReference>
<protein>
    <recommendedName>
        <fullName evidence="1">DUF306 domain-containing protein</fullName>
    </recommendedName>
</protein>
<sequence length="113" mass="11871">MVDEVLAGTTWVVEQVGGVVTTDPRPQLSFDAEGRVTGSTGVNRVMGRYEAADGMLAVLDAATTRMAGPPEAMEQEQRLLAVLSEPQPLVVDGDHLRLGDAETVALLARPAGT</sequence>
<dbReference type="AlphaFoldDB" id="A0A512CZJ0"/>
<dbReference type="InterPro" id="IPR053147">
    <property type="entry name" value="Hsp_HslJ-like"/>
</dbReference>
<proteinExistence type="predicted"/>
<evidence type="ECO:0000313" key="3">
    <source>
        <dbReference type="Proteomes" id="UP000321534"/>
    </source>
</evidence>
<evidence type="ECO:0000259" key="1">
    <source>
        <dbReference type="Pfam" id="PF03724"/>
    </source>
</evidence>
<evidence type="ECO:0000313" key="2">
    <source>
        <dbReference type="EMBL" id="GEO29628.1"/>
    </source>
</evidence>
<dbReference type="Gene3D" id="2.40.128.270">
    <property type="match status" value="1"/>
</dbReference>
<dbReference type="EMBL" id="BJYX01000005">
    <property type="protein sequence ID" value="GEO29628.1"/>
    <property type="molecule type" value="Genomic_DNA"/>
</dbReference>
<name>A0A512CZJ0_9MICO</name>
<organism evidence="2 3">
    <name type="scientific">Terrabacter aerolatus</name>
    <dbReference type="NCBI Taxonomy" id="422442"/>
    <lineage>
        <taxon>Bacteria</taxon>
        <taxon>Bacillati</taxon>
        <taxon>Actinomycetota</taxon>
        <taxon>Actinomycetes</taxon>
        <taxon>Micrococcales</taxon>
        <taxon>Intrasporangiaceae</taxon>
        <taxon>Terrabacter</taxon>
    </lineage>
</organism>
<dbReference type="OrthoDB" id="4826951at2"/>
<comment type="caution">
    <text evidence="2">The sequence shown here is derived from an EMBL/GenBank/DDBJ whole genome shotgun (WGS) entry which is preliminary data.</text>
</comment>
<dbReference type="Pfam" id="PF03724">
    <property type="entry name" value="META"/>
    <property type="match status" value="1"/>
</dbReference>